<gene>
    <name evidence="1" type="ORF">CIT25_01260</name>
</gene>
<dbReference type="AlphaFoldDB" id="A0AB36RJ17"/>
<accession>A0AB36RJ17</accession>
<comment type="caution">
    <text evidence="1">The sequence shown here is derived from an EMBL/GenBank/DDBJ whole genome shotgun (WGS) entry which is preliminary data.</text>
</comment>
<name>A0AB36RJ17_9HYPH</name>
<protein>
    <submittedName>
        <fullName evidence="1">Uncharacterized protein</fullName>
    </submittedName>
</protein>
<proteinExistence type="predicted"/>
<evidence type="ECO:0000313" key="2">
    <source>
        <dbReference type="Proteomes" id="UP000216215"/>
    </source>
</evidence>
<evidence type="ECO:0000313" key="1">
    <source>
        <dbReference type="EMBL" id="PAQ04150.1"/>
    </source>
</evidence>
<dbReference type="RefSeq" id="WP_095482758.1">
    <property type="nucleotide sequence ID" value="NZ_CP088151.1"/>
</dbReference>
<keyword evidence="2" id="KW-1185">Reference proteome</keyword>
<reference evidence="2" key="1">
    <citation type="submission" date="2017-08" db="EMBL/GenBank/DDBJ databases">
        <title>Mesorhizobium wenxinae sp. nov., a novel rhizobial species isolated from root nodules of chickpea (Cicer arietinum L.).</title>
        <authorList>
            <person name="Zhang J."/>
        </authorList>
    </citation>
    <scope>NUCLEOTIDE SEQUENCE [LARGE SCALE GENOMIC DNA]</scope>
    <source>
        <strain evidence="2">USDA 3392</strain>
    </source>
</reference>
<dbReference type="Proteomes" id="UP000216215">
    <property type="component" value="Unassembled WGS sequence"/>
</dbReference>
<organism evidence="1 2">
    <name type="scientific">Mesorhizobium mediterraneum</name>
    <dbReference type="NCBI Taxonomy" id="43617"/>
    <lineage>
        <taxon>Bacteria</taxon>
        <taxon>Pseudomonadati</taxon>
        <taxon>Pseudomonadota</taxon>
        <taxon>Alphaproteobacteria</taxon>
        <taxon>Hyphomicrobiales</taxon>
        <taxon>Phyllobacteriaceae</taxon>
        <taxon>Mesorhizobium</taxon>
    </lineage>
</organism>
<sequence length="76" mass="8474">MHAKVEEPFLPSALAREAVHRILSTGNVEFCGGETAQMLHYLDLLTPSETAMIPAKTIPAETRPRLWQRLSGIFRA</sequence>
<dbReference type="EMBL" id="NPKI01000002">
    <property type="protein sequence ID" value="PAQ04150.1"/>
    <property type="molecule type" value="Genomic_DNA"/>
</dbReference>